<dbReference type="InterPro" id="IPR043162">
    <property type="entry name" value="DOCK_C_lobe_C"/>
</dbReference>
<sequence>MFQYISETEDSARAARGEERLNLFSLDPDIPVLRSPRMEFGDSASVQPFEEKLGKRLMISCRSLNLSLQGCVNETDAEPVTNIEPFFVSVSLLDIREGRKVSADFHMDLNHEVVRQMLSSSGSAGDQGSDGAPQENGLSSPAIFSITNPHTDIVMVARVEKVLMGNISSSAEPYIKNTDSSKTVQKMLKSNKQFCSKLGKYRMPFAWSVRSVFKDNQGTVDRESRFSPLFKQESNKISTEDLIKLITEYRRAEKASKLQIIPGNLEINVDCVPMECPNCVTSSCVALRPFQDCGLHAPTVEVDEFLQDSSKFAQPYRVYKNHIYIYPKHLKYDSQKSFAKFPSVSINCIYGKPGGPVFTTTACSTVLHHSQNPDYYDEVKIELPAHLHEKHHLLFSFYHVTCDINAKTSSKKKEALETPVGYAWLPLLKDGRVSSQDFSIPVSCTLPDGYLHIKEPSSTKNGSDVKWVDGGKPIFKVSTLVLSTVYTQDPHLNRFFQQCQKREADLSQPPTSNFLNCLKVSRIHVIIRFLPVIFNQLFKVLTQNDTDEVTTSTTRVLVHILAKCHEENLGHCLHSYIKFVFKTEACGFRTVHEELAKGMTSDLKSNDQSVIRSILKFSWFFLEIIVKSMAQHLLDSNKLTLPRPQRFPGSFQSRLETLIMTMSDHIFWKNKELAEETRSANMAIAAFVKRCFTFMDRGFTFKLISNYINMITASDNKMLCELKFEFIREVCNYEHYVPLSLPIPSARITADSILDFPEYSLTEEFCRKHFLIGLLLRELGLALQDEQNLRHLALACLKNLMAKHSLDSRYEKQARIASLYLPLYGLILDNMPRFFLRDLFPICLTASDQGSRDDVSVGVGLAGQVTHVLRHGNSMDASFSKEVLNSITAFSSLAVSTANNADSRGSLISIESNPSNSDRNSEKMDGCEKFARPQSLIGFGARFDKLDQAETRSLLICFLHIMKTISEEVLVSYWHRAIHQEISDFFNILELCLQHFRFLGKRHIARKLAAAVKLAQATQNNGTLKGSNVSCQSSGLLPQWMLSAQDGHRHARSQTMPIIRGKNALTNPKLLHMMETDGNASEGENVSPTDIEANLSTEVALTVLDVLDLFVHHHKKRLQHDEGQNSLMKKVFDTYLLFFQINQSTSTLRHVFTALRLFIQKIFQKKNFKFSNIRKTYFFKLILDTVSQLIADAGIGGSRFQQSLAIINNFANGDTPLKNTTLPAEVKDLTKRIRTVLMATSQMKEHEKDPEMLVDLQYSLANSYASTPELRCTWLESMAKIHVRNGDLSEAAMCYIHISALIAESLRRRGEHLLEAISISVIPAINVPSFSMGWAAFMNISPNVKEEGAMKEDAGTQDTPYTEDTLVEQLEMCVDYLWKSERYELIAEINKPVIAVFEKRRDFKRLSELYYDIHRSYLKVTEVVHSEKRLFGRYYRVAFYGQGFFEEEESKEFIYKEPKLTGLSEISQRLLKLYSDKFGADNVKMIQDSNKVNPKDLDPRFAYIQVTYVVPYFNEKEQLEKKTDFERHHNINRFVFETPFTLSGKKHGDVEEQCKRKTILTTSSSFPFLKKRIEVVEQQSTEMNPIEVAIDEMSRKVSELNQLCGMEEVDMIRLQLKLQGSVSVKVNAGPMAYARAFLEEKNAKKYPDNQVKLLKEIFRQFADACGQALKVNERLIKEDQLEYQEEMKAHHKDMLTELSAIMNEQITRSWRAPYSARLRTSSSSALTTVDGAEEKGYDKLPGRRRKGV</sequence>
<feature type="compositionally biased region" description="Basic and acidic residues" evidence="3">
    <location>
        <begin position="1732"/>
        <end position="1741"/>
    </location>
</feature>
<keyword evidence="7" id="KW-1185">Reference proteome</keyword>
<evidence type="ECO:0000313" key="7">
    <source>
        <dbReference type="Proteomes" id="UP000472270"/>
    </source>
</evidence>
<dbReference type="FunFam" id="1.20.58.740:FF:000001">
    <property type="entry name" value="dedicator of cytokinesis protein 9 isoform X1"/>
    <property type="match status" value="1"/>
</dbReference>
<evidence type="ECO:0000259" key="4">
    <source>
        <dbReference type="PROSITE" id="PS51650"/>
    </source>
</evidence>
<dbReference type="GO" id="GO:0030334">
    <property type="term" value="P:regulation of cell migration"/>
    <property type="evidence" value="ECO:0007669"/>
    <property type="project" value="TreeGrafter"/>
</dbReference>
<dbReference type="PROSITE" id="PS51651">
    <property type="entry name" value="DOCKER"/>
    <property type="match status" value="1"/>
</dbReference>
<feature type="domain" description="DOCKER" evidence="5">
    <location>
        <begin position="1262"/>
        <end position="1707"/>
    </location>
</feature>
<dbReference type="Proteomes" id="UP000472270">
    <property type="component" value="Unassembled WGS sequence"/>
</dbReference>
<evidence type="ECO:0000256" key="1">
    <source>
        <dbReference type="ARBA" id="ARBA00022658"/>
    </source>
</evidence>
<dbReference type="PANTHER" id="PTHR23317:SF71">
    <property type="entry name" value="DEDICATOR OF CYTOKINESIS PROTEIN 10"/>
    <property type="match status" value="1"/>
</dbReference>
<dbReference type="InterPro" id="IPR026791">
    <property type="entry name" value="DOCK"/>
</dbReference>
<dbReference type="GO" id="GO:0007264">
    <property type="term" value="P:small GTPase-mediated signal transduction"/>
    <property type="evidence" value="ECO:0007669"/>
    <property type="project" value="InterPro"/>
</dbReference>
<dbReference type="GO" id="GO:0005085">
    <property type="term" value="F:guanyl-nucleotide exchange factor activity"/>
    <property type="evidence" value="ECO:0007669"/>
    <property type="project" value="UniProtKB-KW"/>
</dbReference>
<dbReference type="InterPro" id="IPR027007">
    <property type="entry name" value="C2_DOCK-type_domain"/>
</dbReference>
<dbReference type="PANTHER" id="PTHR23317">
    <property type="entry name" value="DEDICATOR OF CYTOKINESIS DOCK"/>
    <property type="match status" value="1"/>
</dbReference>
<protein>
    <submittedName>
        <fullName evidence="6">Dedicator of cytokinesis protein 10-like</fullName>
    </submittedName>
</protein>
<feature type="domain" description="C2 DOCK-type" evidence="4">
    <location>
        <begin position="320"/>
        <end position="482"/>
    </location>
</feature>
<dbReference type="InterPro" id="IPR046770">
    <property type="entry name" value="DOCKER_Lobe_B"/>
</dbReference>
<dbReference type="Pfam" id="PF14429">
    <property type="entry name" value="DOCK-C2"/>
    <property type="match status" value="1"/>
</dbReference>
<dbReference type="InterPro" id="IPR027357">
    <property type="entry name" value="DOCKER_dom"/>
</dbReference>
<evidence type="ECO:0000259" key="5">
    <source>
        <dbReference type="PROSITE" id="PS51651"/>
    </source>
</evidence>
<reference evidence="6" key="1">
    <citation type="submission" date="2025-08" db="UniProtKB">
        <authorList>
            <consortium name="Ensembl"/>
        </authorList>
    </citation>
    <scope>IDENTIFICATION</scope>
</reference>
<evidence type="ECO:0000256" key="2">
    <source>
        <dbReference type="PROSITE-ProRule" id="PRU00983"/>
    </source>
</evidence>
<evidence type="ECO:0000256" key="3">
    <source>
        <dbReference type="SAM" id="MobiDB-lite"/>
    </source>
</evidence>
<dbReference type="InterPro" id="IPR035892">
    <property type="entry name" value="C2_domain_sf"/>
</dbReference>
<dbReference type="GO" id="GO:0060997">
    <property type="term" value="P:dendritic spine morphogenesis"/>
    <property type="evidence" value="ECO:0007669"/>
    <property type="project" value="TreeGrafter"/>
</dbReference>
<gene>
    <name evidence="6" type="primary">LOC107728226</name>
</gene>
<proteinExistence type="inferred from homology"/>
<dbReference type="Pfam" id="PF06920">
    <property type="entry name" value="DHR-2_Lobe_A"/>
    <property type="match status" value="1"/>
</dbReference>
<organism evidence="6 7">
    <name type="scientific">Sinocyclocheilus rhinocerous</name>
    <dbReference type="NCBI Taxonomy" id="307959"/>
    <lineage>
        <taxon>Eukaryota</taxon>
        <taxon>Metazoa</taxon>
        <taxon>Chordata</taxon>
        <taxon>Craniata</taxon>
        <taxon>Vertebrata</taxon>
        <taxon>Euteleostomi</taxon>
        <taxon>Actinopterygii</taxon>
        <taxon>Neopterygii</taxon>
        <taxon>Teleostei</taxon>
        <taxon>Ostariophysi</taxon>
        <taxon>Cypriniformes</taxon>
        <taxon>Cyprinidae</taxon>
        <taxon>Cyprininae</taxon>
        <taxon>Sinocyclocheilus</taxon>
    </lineage>
</organism>
<dbReference type="Ensembl" id="ENSSRHT00000098740.1">
    <property type="protein sequence ID" value="ENSSRHP00000096131.1"/>
    <property type="gene ID" value="ENSSRHG00000047234.1"/>
</dbReference>
<evidence type="ECO:0000313" key="6">
    <source>
        <dbReference type="Ensembl" id="ENSSRHP00000096131.1"/>
    </source>
</evidence>
<dbReference type="Pfam" id="PF20422">
    <property type="entry name" value="DHR-2_Lobe_B"/>
    <property type="match status" value="1"/>
</dbReference>
<dbReference type="Gene3D" id="2.60.40.150">
    <property type="entry name" value="C2 domain"/>
    <property type="match status" value="1"/>
</dbReference>
<feature type="region of interest" description="Disordered" evidence="3">
    <location>
        <begin position="119"/>
        <end position="141"/>
    </location>
</feature>
<comment type="similarity">
    <text evidence="2">Belongs to the DOCK family.</text>
</comment>
<reference evidence="6" key="2">
    <citation type="submission" date="2025-09" db="UniProtKB">
        <authorList>
            <consortium name="Ensembl"/>
        </authorList>
    </citation>
    <scope>IDENTIFICATION</scope>
</reference>
<dbReference type="PROSITE" id="PS51650">
    <property type="entry name" value="C2_DOCK"/>
    <property type="match status" value="1"/>
</dbReference>
<dbReference type="FunFam" id="1.25.40.410:FF:000001">
    <property type="entry name" value="dedicator of cytokinesis protein 9 isoform X2"/>
    <property type="match status" value="1"/>
</dbReference>
<feature type="region of interest" description="Disordered" evidence="3">
    <location>
        <begin position="1723"/>
        <end position="1748"/>
    </location>
</feature>
<dbReference type="Gene3D" id="1.20.58.740">
    <property type="match status" value="1"/>
</dbReference>
<dbReference type="InterPro" id="IPR037809">
    <property type="entry name" value="C2_Dock-D"/>
</dbReference>
<accession>A0A673N6A0</accession>
<dbReference type="InterPro" id="IPR046773">
    <property type="entry name" value="DOCKER_Lobe_C"/>
</dbReference>
<dbReference type="CDD" id="cd08697">
    <property type="entry name" value="C2_Dock-D"/>
    <property type="match status" value="1"/>
</dbReference>
<feature type="compositionally biased region" description="Low complexity" evidence="3">
    <location>
        <begin position="119"/>
        <end position="132"/>
    </location>
</feature>
<dbReference type="InterPro" id="IPR043161">
    <property type="entry name" value="DOCK_C_lobe_A"/>
</dbReference>
<dbReference type="Gene3D" id="1.25.40.410">
    <property type="match status" value="1"/>
</dbReference>
<name>A0A673N6A0_9TELE</name>
<keyword evidence="1" id="KW-0344">Guanine-nucleotide releasing factor</keyword>
<dbReference type="Pfam" id="PF20421">
    <property type="entry name" value="DHR-2_Lobe_C"/>
    <property type="match status" value="1"/>
</dbReference>
<dbReference type="InterPro" id="IPR046769">
    <property type="entry name" value="DOCKER_Lobe_A"/>
</dbReference>